<evidence type="ECO:0000313" key="2">
    <source>
        <dbReference type="EMBL" id="CAJ1932418.1"/>
    </source>
</evidence>
<proteinExistence type="predicted"/>
<protein>
    <submittedName>
        <fullName evidence="2">Uncharacterized protein</fullName>
    </submittedName>
</protein>
<feature type="compositionally biased region" description="Polar residues" evidence="1">
    <location>
        <begin position="461"/>
        <end position="474"/>
    </location>
</feature>
<organism evidence="2 3">
    <name type="scientific">Cylindrotheca closterium</name>
    <dbReference type="NCBI Taxonomy" id="2856"/>
    <lineage>
        <taxon>Eukaryota</taxon>
        <taxon>Sar</taxon>
        <taxon>Stramenopiles</taxon>
        <taxon>Ochrophyta</taxon>
        <taxon>Bacillariophyta</taxon>
        <taxon>Bacillariophyceae</taxon>
        <taxon>Bacillariophycidae</taxon>
        <taxon>Bacillariales</taxon>
        <taxon>Bacillariaceae</taxon>
        <taxon>Cylindrotheca</taxon>
    </lineage>
</organism>
<accession>A0AAD2FED8</accession>
<name>A0AAD2FED8_9STRA</name>
<comment type="caution">
    <text evidence="2">The sequence shown here is derived from an EMBL/GenBank/DDBJ whole genome shotgun (WGS) entry which is preliminary data.</text>
</comment>
<dbReference type="AlphaFoldDB" id="A0AAD2FED8"/>
<evidence type="ECO:0000313" key="3">
    <source>
        <dbReference type="Proteomes" id="UP001295423"/>
    </source>
</evidence>
<dbReference type="EMBL" id="CAKOGP040000224">
    <property type="protein sequence ID" value="CAJ1932418.1"/>
    <property type="molecule type" value="Genomic_DNA"/>
</dbReference>
<feature type="compositionally biased region" description="Polar residues" evidence="1">
    <location>
        <begin position="1"/>
        <end position="11"/>
    </location>
</feature>
<feature type="region of interest" description="Disordered" evidence="1">
    <location>
        <begin position="63"/>
        <end position="112"/>
    </location>
</feature>
<feature type="compositionally biased region" description="Low complexity" evidence="1">
    <location>
        <begin position="78"/>
        <end position="101"/>
    </location>
</feature>
<sequence>MTFPSQDSGSELGNYETNDDLFSSNYDSDAEDCYIEALKAERTVTHQGTTITKLKKDGRASFSSFEAPLTPPRRRSEASTISSTSLVSASSSLPSCFASSTGQRRKMKKKKTKRSVRFSHGNEYYSILPRKEYTKKELKNCWYTKADHIKRDACFELLALRIEEKKPAKEDDTYRGLEDLMMELREKSENRRLEVVQAVLKAQAEHGSEDERVEFGVVDPIILAVTSMELSQDSKADALEIGMTDMLDVLAFTFEPKKQRRSLPSGEKLGTIIDPFPLPDQPRRYSAPAAALVSEDGSSKEQVMEALALFDDIDISTPPAPPVSDNLLTPESGKVKKRRNSATRRTSLDSSSKHTKTKSKSKSIPSLSTGKSKSNSVKSIGSPNSNHMRSPVKKKAKSSISNDVQAAQKKKDESKSGSSSTNCQRPNHDKPPSPSSAASGSSSSTSQVASPSKKQTRKRLVSNQMQSPRSSVTKENSRPAPFMIGSNSSGTRIHAPTPPRKDPPGMFHRIASIRLDDHYPPSVPRL</sequence>
<evidence type="ECO:0000256" key="1">
    <source>
        <dbReference type="SAM" id="MobiDB-lite"/>
    </source>
</evidence>
<feature type="region of interest" description="Disordered" evidence="1">
    <location>
        <begin position="260"/>
        <end position="281"/>
    </location>
</feature>
<feature type="region of interest" description="Disordered" evidence="1">
    <location>
        <begin position="1"/>
        <end position="23"/>
    </location>
</feature>
<feature type="region of interest" description="Disordered" evidence="1">
    <location>
        <begin position="318"/>
        <end position="508"/>
    </location>
</feature>
<feature type="compositionally biased region" description="Polar residues" evidence="1">
    <location>
        <begin position="370"/>
        <end position="388"/>
    </location>
</feature>
<gene>
    <name evidence="2" type="ORF">CYCCA115_LOCUS2826</name>
</gene>
<reference evidence="2" key="1">
    <citation type="submission" date="2023-08" db="EMBL/GenBank/DDBJ databases">
        <authorList>
            <person name="Audoor S."/>
            <person name="Bilcke G."/>
        </authorList>
    </citation>
    <scope>NUCLEOTIDE SEQUENCE</scope>
</reference>
<feature type="compositionally biased region" description="Low complexity" evidence="1">
    <location>
        <begin position="435"/>
        <end position="452"/>
    </location>
</feature>
<feature type="compositionally biased region" description="Basic residues" evidence="1">
    <location>
        <begin position="103"/>
        <end position="112"/>
    </location>
</feature>
<dbReference type="Proteomes" id="UP001295423">
    <property type="component" value="Unassembled WGS sequence"/>
</dbReference>
<keyword evidence="3" id="KW-1185">Reference proteome</keyword>